<reference evidence="3" key="1">
    <citation type="submission" date="2021-11" db="EMBL/GenBank/DDBJ databases">
        <title>Description of novel Flavobacterium species.</title>
        <authorList>
            <person name="Saticioglu I.B."/>
            <person name="Ay H."/>
            <person name="Altun S."/>
            <person name="Duman M."/>
        </authorList>
    </citation>
    <scope>NUCLEOTIDE SEQUENCE</scope>
    <source>
        <strain evidence="3">F-30</strain>
    </source>
</reference>
<sequence length="224" mass="25146">MREYFLHNGNEQEGPFTIDELKNKNITKQTSIWYDGIPEWTTAGNIEELSVLFKALPPEFKPSADVMPATQSLQNEAPKRKGKTSLKFVGVLALLVIVLIIIASADNNSDPVDETYVEKVMSIEEVEKSEPQNFLAASGNYNENFWGTKLKVHGLIKNNATVATYKDAVVKVTYYSKTKTALGSKEYTIYEVFAPHSEKPFELKIENYKDVKSIGWQVITATAN</sequence>
<dbReference type="RefSeq" id="WP_230036092.1">
    <property type="nucleotide sequence ID" value="NZ_JAJJMM010000001.1"/>
</dbReference>
<evidence type="ECO:0000313" key="3">
    <source>
        <dbReference type="EMBL" id="MCC9063712.1"/>
    </source>
</evidence>
<evidence type="ECO:0000313" key="4">
    <source>
        <dbReference type="Proteomes" id="UP001430679"/>
    </source>
</evidence>
<protein>
    <submittedName>
        <fullName evidence="3">DUF4339 domain-containing protein</fullName>
    </submittedName>
</protein>
<evidence type="ECO:0000259" key="2">
    <source>
        <dbReference type="Pfam" id="PF14237"/>
    </source>
</evidence>
<accession>A0ABS8MFN8</accession>
<comment type="caution">
    <text evidence="3">The sequence shown here is derived from an EMBL/GenBank/DDBJ whole genome shotgun (WGS) entry which is preliminary data.</text>
</comment>
<feature type="domain" description="GYF" evidence="2">
    <location>
        <begin position="4"/>
        <end position="49"/>
    </location>
</feature>
<keyword evidence="1" id="KW-0812">Transmembrane</keyword>
<keyword evidence="1" id="KW-1133">Transmembrane helix</keyword>
<gene>
    <name evidence="3" type="ORF">LNP81_12010</name>
</gene>
<organism evidence="3 4">
    <name type="scientific">Flavobacterium piscisymbiosum</name>
    <dbReference type="NCBI Taxonomy" id="2893753"/>
    <lineage>
        <taxon>Bacteria</taxon>
        <taxon>Pseudomonadati</taxon>
        <taxon>Bacteroidota</taxon>
        <taxon>Flavobacteriia</taxon>
        <taxon>Flavobacteriales</taxon>
        <taxon>Flavobacteriaceae</taxon>
        <taxon>Flavobacterium</taxon>
    </lineage>
</organism>
<evidence type="ECO:0000256" key="1">
    <source>
        <dbReference type="SAM" id="Phobius"/>
    </source>
</evidence>
<feature type="transmembrane region" description="Helical" evidence="1">
    <location>
        <begin position="88"/>
        <end position="105"/>
    </location>
</feature>
<keyword evidence="4" id="KW-1185">Reference proteome</keyword>
<proteinExistence type="predicted"/>
<name>A0ABS8MFN8_9FLAO</name>
<dbReference type="Pfam" id="PF14237">
    <property type="entry name" value="GYF_2"/>
    <property type="match status" value="1"/>
</dbReference>
<dbReference type="Proteomes" id="UP001430679">
    <property type="component" value="Unassembled WGS sequence"/>
</dbReference>
<dbReference type="InterPro" id="IPR025640">
    <property type="entry name" value="GYF_2"/>
</dbReference>
<dbReference type="EMBL" id="JAJJMM010000001">
    <property type="protein sequence ID" value="MCC9063712.1"/>
    <property type="molecule type" value="Genomic_DNA"/>
</dbReference>
<keyword evidence="1" id="KW-0472">Membrane</keyword>